<protein>
    <recommendedName>
        <fullName evidence="5">Regulator RcnB of Ni and Co efflux</fullName>
    </recommendedName>
</protein>
<evidence type="ECO:0008006" key="5">
    <source>
        <dbReference type="Google" id="ProtNLM"/>
    </source>
</evidence>
<keyword evidence="2" id="KW-0732">Signal</keyword>
<dbReference type="AlphaFoldDB" id="A0A7V8JRB7"/>
<feature type="signal peptide" evidence="2">
    <location>
        <begin position="1"/>
        <end position="22"/>
    </location>
</feature>
<dbReference type="EMBL" id="WNDQ01000011">
    <property type="protein sequence ID" value="KAF1022511.1"/>
    <property type="molecule type" value="Genomic_DNA"/>
</dbReference>
<sequence length="129" mass="14949">MKKIGLCFLIAALSLSSVPALARDHGGDDRRGSKHDRYERYDRDDRYDKHDRYRRGGPPPHAPAWGHRYQRGEYVPYEYRGRQYVVNDWRVYGLRQPPRGHYWIQNGGDFLLVAIATGVITSVILNGGY</sequence>
<dbReference type="Proteomes" id="UP000461670">
    <property type="component" value="Unassembled WGS sequence"/>
</dbReference>
<proteinExistence type="predicted"/>
<name>A0A7V8JRB7_9BURK</name>
<dbReference type="InterPro" id="IPR024572">
    <property type="entry name" value="RcnB"/>
</dbReference>
<evidence type="ECO:0000313" key="3">
    <source>
        <dbReference type="EMBL" id="KAF1022511.1"/>
    </source>
</evidence>
<feature type="region of interest" description="Disordered" evidence="1">
    <location>
        <begin position="21"/>
        <end position="67"/>
    </location>
</feature>
<dbReference type="Pfam" id="PF11776">
    <property type="entry name" value="RcnB"/>
    <property type="match status" value="1"/>
</dbReference>
<comment type="caution">
    <text evidence="3">The sequence shown here is derived from an EMBL/GenBank/DDBJ whole genome shotgun (WGS) entry which is preliminary data.</text>
</comment>
<evidence type="ECO:0000256" key="2">
    <source>
        <dbReference type="SAM" id="SignalP"/>
    </source>
</evidence>
<reference evidence="4" key="1">
    <citation type="journal article" date="2020" name="MBio">
        <title>Horizontal gene transfer to a defensive symbiont with a reduced genome amongst a multipartite beetle microbiome.</title>
        <authorList>
            <person name="Waterworth S.C."/>
            <person name="Florez L.V."/>
            <person name="Rees E.R."/>
            <person name="Hertweck C."/>
            <person name="Kaltenpoth M."/>
            <person name="Kwan J.C."/>
        </authorList>
    </citation>
    <scope>NUCLEOTIDE SEQUENCE [LARGE SCALE GENOMIC DNA]</scope>
</reference>
<evidence type="ECO:0000313" key="4">
    <source>
        <dbReference type="Proteomes" id="UP000461670"/>
    </source>
</evidence>
<gene>
    <name evidence="3" type="ORF">GAK30_01098</name>
</gene>
<accession>A0A7V8JRB7</accession>
<feature type="chain" id="PRO_5031347298" description="Regulator RcnB of Ni and Co efflux" evidence="2">
    <location>
        <begin position="23"/>
        <end position="129"/>
    </location>
</feature>
<dbReference type="Gene3D" id="3.10.450.160">
    <property type="entry name" value="inner membrane protein cigr"/>
    <property type="match status" value="1"/>
</dbReference>
<feature type="compositionally biased region" description="Basic and acidic residues" evidence="1">
    <location>
        <begin position="22"/>
        <end position="51"/>
    </location>
</feature>
<organism evidence="3 4">
    <name type="scientific">Paracidovorax wautersii</name>
    <dbReference type="NCBI Taxonomy" id="1177982"/>
    <lineage>
        <taxon>Bacteria</taxon>
        <taxon>Pseudomonadati</taxon>
        <taxon>Pseudomonadota</taxon>
        <taxon>Betaproteobacteria</taxon>
        <taxon>Burkholderiales</taxon>
        <taxon>Comamonadaceae</taxon>
        <taxon>Paracidovorax</taxon>
    </lineage>
</organism>
<evidence type="ECO:0000256" key="1">
    <source>
        <dbReference type="SAM" id="MobiDB-lite"/>
    </source>
</evidence>